<sequence length="372" mass="40595">MAELTRRGALGGAASALAAAGLAAPTVVGAQSAVRMKIQTAVPTSSIYFDLMKKLGDRCDKMSGGKIKMEMLPDGAVVNAFEMLDAVDKGVVDGGYSWTHYWSGKNTAAGLFSNPAAGAGTGMDQISHVAWLLQGGGMALYRRFYAEVLKLNIEPLMVQPMGPDPLGWFKTPISSLDDMRKLKYRAPPGLVGEIFKEMGINAVAMPGGEIVPAAQRGVIDAAEWIGPADDLALGFHTVFKHYYLQGLHQSTDVGELLINKRVWEKLAPEHKAIVETAALACMTETYSYNVQRNAQALQKIQGEFKVQVHDTPKDIFPAFIKATNLVYDREAGKNPFFKEVLESQRTFAKLVVPYWNKIVGLYYNLGIDSPYK</sequence>
<dbReference type="GO" id="GO:0031317">
    <property type="term" value="C:tripartite ATP-independent periplasmic transporter complex"/>
    <property type="evidence" value="ECO:0007669"/>
    <property type="project" value="InterPro"/>
</dbReference>
<comment type="caution">
    <text evidence="3">The sequence shown here is derived from an EMBL/GenBank/DDBJ whole genome shotgun (WGS) entry which is preliminary data.</text>
</comment>
<dbReference type="Gene3D" id="3.40.190.170">
    <property type="entry name" value="Bacterial extracellular solute-binding protein, family 7"/>
    <property type="match status" value="1"/>
</dbReference>
<dbReference type="InterPro" id="IPR038404">
    <property type="entry name" value="TRAP_DctP_sf"/>
</dbReference>
<feature type="binding site" evidence="2">
    <location>
        <position position="223"/>
    </location>
    <ligand>
        <name>substrate</name>
    </ligand>
</feature>
<dbReference type="InterPro" id="IPR006311">
    <property type="entry name" value="TAT_signal"/>
</dbReference>
<dbReference type="EMBL" id="QPJK01000004">
    <property type="protein sequence ID" value="RCW71628.1"/>
    <property type="molecule type" value="Genomic_DNA"/>
</dbReference>
<dbReference type="PIRSF" id="PIRSF039026">
    <property type="entry name" value="SiaP"/>
    <property type="match status" value="1"/>
</dbReference>
<evidence type="ECO:0000256" key="1">
    <source>
        <dbReference type="ARBA" id="ARBA00022729"/>
    </source>
</evidence>
<feature type="binding site" evidence="2">
    <location>
        <position position="224"/>
    </location>
    <ligand>
        <name>Na(+)</name>
        <dbReference type="ChEBI" id="CHEBI:29101"/>
    </ligand>
</feature>
<dbReference type="Pfam" id="PF03480">
    <property type="entry name" value="DctP"/>
    <property type="match status" value="1"/>
</dbReference>
<dbReference type="GO" id="GO:0055085">
    <property type="term" value="P:transmembrane transport"/>
    <property type="evidence" value="ECO:0007669"/>
    <property type="project" value="InterPro"/>
</dbReference>
<evidence type="ECO:0000313" key="3">
    <source>
        <dbReference type="EMBL" id="RCW71628.1"/>
    </source>
</evidence>
<organism evidence="3 4">
    <name type="scientific">Pseudorhodoferax soli</name>
    <dbReference type="NCBI Taxonomy" id="545864"/>
    <lineage>
        <taxon>Bacteria</taxon>
        <taxon>Pseudomonadati</taxon>
        <taxon>Pseudomonadota</taxon>
        <taxon>Betaproteobacteria</taxon>
        <taxon>Burkholderiales</taxon>
        <taxon>Comamonadaceae</taxon>
    </lineage>
</organism>
<keyword evidence="2" id="KW-0479">Metal-binding</keyword>
<name>A0A368XX63_9BURK</name>
<evidence type="ECO:0000256" key="2">
    <source>
        <dbReference type="PIRSR" id="PIRSR039026-2"/>
    </source>
</evidence>
<dbReference type="CDD" id="cd13604">
    <property type="entry name" value="PBP2_TRAP_ketoacid_lactate_like"/>
    <property type="match status" value="1"/>
</dbReference>
<dbReference type="PANTHER" id="PTHR33376">
    <property type="match status" value="1"/>
</dbReference>
<evidence type="ECO:0000313" key="4">
    <source>
        <dbReference type="Proteomes" id="UP000252884"/>
    </source>
</evidence>
<keyword evidence="1" id="KW-0732">Signal</keyword>
<dbReference type="Gene3D" id="3.40.190.10">
    <property type="entry name" value="Periplasmic binding protein-like II"/>
    <property type="match status" value="1"/>
</dbReference>
<feature type="binding site" evidence="2">
    <location>
        <position position="249"/>
    </location>
    <ligand>
        <name>substrate</name>
    </ligand>
</feature>
<dbReference type="InterPro" id="IPR026289">
    <property type="entry name" value="SBP_TakP-like"/>
</dbReference>
<dbReference type="GO" id="GO:0046872">
    <property type="term" value="F:metal ion binding"/>
    <property type="evidence" value="ECO:0007669"/>
    <property type="project" value="UniProtKB-KW"/>
</dbReference>
<proteinExistence type="predicted"/>
<accession>A0A368XX63</accession>
<protein>
    <submittedName>
        <fullName evidence="3">TRAP-type mannitol/chloroaromatic compound transport system substrate-binding protein</fullName>
    </submittedName>
</protein>
<gene>
    <name evidence="3" type="ORF">DES41_104448</name>
</gene>
<dbReference type="Proteomes" id="UP000252884">
    <property type="component" value="Unassembled WGS sequence"/>
</dbReference>
<dbReference type="PANTHER" id="PTHR33376:SF5">
    <property type="entry name" value="EXTRACYTOPLASMIC SOLUTE RECEPTOR PROTEIN"/>
    <property type="match status" value="1"/>
</dbReference>
<keyword evidence="4" id="KW-1185">Reference proteome</keyword>
<dbReference type="PROSITE" id="PS51318">
    <property type="entry name" value="TAT"/>
    <property type="match status" value="1"/>
</dbReference>
<dbReference type="InterPro" id="IPR018389">
    <property type="entry name" value="DctP_fam"/>
</dbReference>
<dbReference type="RefSeq" id="WP_114468829.1">
    <property type="nucleotide sequence ID" value="NZ_QPJK01000004.1"/>
</dbReference>
<dbReference type="AlphaFoldDB" id="A0A368XX63"/>
<dbReference type="OrthoDB" id="9769667at2"/>
<dbReference type="NCBIfam" id="NF037995">
    <property type="entry name" value="TRAP_S1"/>
    <property type="match status" value="1"/>
</dbReference>
<reference evidence="3 4" key="1">
    <citation type="submission" date="2018-07" db="EMBL/GenBank/DDBJ databases">
        <title>Genomic Encyclopedia of Type Strains, Phase IV (KMG-IV): sequencing the most valuable type-strain genomes for metagenomic binning, comparative biology and taxonomic classification.</title>
        <authorList>
            <person name="Goeker M."/>
        </authorList>
    </citation>
    <scope>NUCLEOTIDE SEQUENCE [LARGE SCALE GENOMIC DNA]</scope>
    <source>
        <strain evidence="3 4">DSM 21634</strain>
    </source>
</reference>